<comment type="caution">
    <text evidence="7">The sequence shown here is derived from an EMBL/GenBank/DDBJ whole genome shotgun (WGS) entry which is preliminary data.</text>
</comment>
<evidence type="ECO:0000256" key="1">
    <source>
        <dbReference type="ARBA" id="ARBA00004651"/>
    </source>
</evidence>
<feature type="transmembrane region" description="Helical" evidence="6">
    <location>
        <begin position="186"/>
        <end position="207"/>
    </location>
</feature>
<proteinExistence type="predicted"/>
<feature type="transmembrane region" description="Helical" evidence="6">
    <location>
        <begin position="139"/>
        <end position="165"/>
    </location>
</feature>
<dbReference type="AlphaFoldDB" id="A0A0F8Y9Q0"/>
<evidence type="ECO:0000256" key="4">
    <source>
        <dbReference type="ARBA" id="ARBA00022989"/>
    </source>
</evidence>
<feature type="transmembrane region" description="Helical" evidence="6">
    <location>
        <begin position="15"/>
        <end position="35"/>
    </location>
</feature>
<dbReference type="Pfam" id="PF02653">
    <property type="entry name" value="BPD_transp_2"/>
    <property type="match status" value="1"/>
</dbReference>
<keyword evidence="2" id="KW-1003">Cell membrane</keyword>
<keyword evidence="3 6" id="KW-0812">Transmembrane</keyword>
<evidence type="ECO:0008006" key="8">
    <source>
        <dbReference type="Google" id="ProtNLM"/>
    </source>
</evidence>
<gene>
    <name evidence="7" type="ORF">LCGC14_2846790</name>
</gene>
<evidence type="ECO:0000256" key="5">
    <source>
        <dbReference type="ARBA" id="ARBA00023136"/>
    </source>
</evidence>
<dbReference type="GO" id="GO:0022857">
    <property type="term" value="F:transmembrane transporter activity"/>
    <property type="evidence" value="ECO:0007669"/>
    <property type="project" value="InterPro"/>
</dbReference>
<dbReference type="PANTHER" id="PTHR32196">
    <property type="entry name" value="ABC TRANSPORTER PERMEASE PROTEIN YPHD-RELATED-RELATED"/>
    <property type="match status" value="1"/>
</dbReference>
<dbReference type="CDD" id="cd06579">
    <property type="entry name" value="TM_PBP1_transp_AraH_like"/>
    <property type="match status" value="1"/>
</dbReference>
<protein>
    <recommendedName>
        <fullName evidence="8">ABC transporter permease</fullName>
    </recommendedName>
</protein>
<dbReference type="InterPro" id="IPR001851">
    <property type="entry name" value="ABC_transp_permease"/>
</dbReference>
<organism evidence="7">
    <name type="scientific">marine sediment metagenome</name>
    <dbReference type="NCBI Taxonomy" id="412755"/>
    <lineage>
        <taxon>unclassified sequences</taxon>
        <taxon>metagenomes</taxon>
        <taxon>ecological metagenomes</taxon>
    </lineage>
</organism>
<dbReference type="GO" id="GO:0005886">
    <property type="term" value="C:plasma membrane"/>
    <property type="evidence" value="ECO:0007669"/>
    <property type="project" value="UniProtKB-SubCell"/>
</dbReference>
<name>A0A0F8Y9Q0_9ZZZZ</name>
<comment type="subcellular location">
    <subcellularLocation>
        <location evidence="1">Cell membrane</location>
        <topology evidence="1">Multi-pass membrane protein</topology>
    </subcellularLocation>
</comment>
<evidence type="ECO:0000256" key="2">
    <source>
        <dbReference type="ARBA" id="ARBA00022475"/>
    </source>
</evidence>
<keyword evidence="4 6" id="KW-1133">Transmembrane helix</keyword>
<evidence type="ECO:0000256" key="6">
    <source>
        <dbReference type="SAM" id="Phobius"/>
    </source>
</evidence>
<feature type="non-terminal residue" evidence="7">
    <location>
        <position position="1"/>
    </location>
</feature>
<evidence type="ECO:0000313" key="7">
    <source>
        <dbReference type="EMBL" id="KKK78118.1"/>
    </source>
</evidence>
<feature type="transmembrane region" description="Helical" evidence="6">
    <location>
        <begin position="66"/>
        <end position="91"/>
    </location>
</feature>
<accession>A0A0F8Y9Q0</accession>
<keyword evidence="5 6" id="KW-0472">Membrane</keyword>
<sequence>LLRPDTFPTLENARIILNTAAVPMIVAIGLTVTLVMNDFDLSIGGMIGLAGGLAVVLMAEHGVSPVLAVPIVLVAGIGVGLMNGVAIAYLGASSFIITLAMASVLTGAEFSATGQHTIFVGIPASFVGLGQDDWQGLRIPFIAALVLTALLWFLLEATVLGRYMYAIGGSPETARLAGVNVRATRTIGFIISALAATIGGMFLVSVLPTSGDPVSASRFRRGVPGVNRVS</sequence>
<evidence type="ECO:0000256" key="3">
    <source>
        <dbReference type="ARBA" id="ARBA00022692"/>
    </source>
</evidence>
<reference evidence="7" key="1">
    <citation type="journal article" date="2015" name="Nature">
        <title>Complex archaea that bridge the gap between prokaryotes and eukaryotes.</title>
        <authorList>
            <person name="Spang A."/>
            <person name="Saw J.H."/>
            <person name="Jorgensen S.L."/>
            <person name="Zaremba-Niedzwiedzka K."/>
            <person name="Martijn J."/>
            <person name="Lind A.E."/>
            <person name="van Eijk R."/>
            <person name="Schleper C."/>
            <person name="Guy L."/>
            <person name="Ettema T.J."/>
        </authorList>
    </citation>
    <scope>NUCLEOTIDE SEQUENCE</scope>
</reference>
<feature type="transmembrane region" description="Helical" evidence="6">
    <location>
        <begin position="41"/>
        <end position="59"/>
    </location>
</feature>
<dbReference type="EMBL" id="LAZR01054642">
    <property type="protein sequence ID" value="KKK78118.1"/>
    <property type="molecule type" value="Genomic_DNA"/>
</dbReference>